<accession>A0AA39IMV5</accession>
<dbReference type="GO" id="GO:0005680">
    <property type="term" value="C:anaphase-promoting complex"/>
    <property type="evidence" value="ECO:0007669"/>
    <property type="project" value="InterPro"/>
</dbReference>
<evidence type="ECO:0000259" key="6">
    <source>
        <dbReference type="Pfam" id="PF12894"/>
    </source>
</evidence>
<protein>
    <recommendedName>
        <fullName evidence="6">Anaphase-promoting complex subunit 4-like WD40 domain-containing protein</fullName>
    </recommendedName>
</protein>
<feature type="compositionally biased region" description="Low complexity" evidence="5">
    <location>
        <begin position="15"/>
        <end position="44"/>
    </location>
</feature>
<dbReference type="EMBL" id="JAUCMV010000001">
    <property type="protein sequence ID" value="KAK0426540.1"/>
    <property type="molecule type" value="Genomic_DNA"/>
</dbReference>
<name>A0AA39IMV5_9BILA</name>
<evidence type="ECO:0000256" key="5">
    <source>
        <dbReference type="SAM" id="MobiDB-lite"/>
    </source>
</evidence>
<dbReference type="SUPFAM" id="SSF117289">
    <property type="entry name" value="Nucleoporin domain"/>
    <property type="match status" value="1"/>
</dbReference>
<dbReference type="Proteomes" id="UP001175271">
    <property type="component" value="Unassembled WGS sequence"/>
</dbReference>
<proteinExistence type="predicted"/>
<dbReference type="InterPro" id="IPR024977">
    <property type="entry name" value="Apc4-like_WD40_dom"/>
</dbReference>
<dbReference type="AlphaFoldDB" id="A0AA39IMV5"/>
<evidence type="ECO:0000256" key="3">
    <source>
        <dbReference type="ARBA" id="ARBA00022786"/>
    </source>
</evidence>
<dbReference type="PANTHER" id="PTHR13260:SF0">
    <property type="entry name" value="ANAPHASE-PROMOTING COMPLEX SUBUNIT 4"/>
    <property type="match status" value="1"/>
</dbReference>
<gene>
    <name evidence="7" type="ORF">QR680_009763</name>
</gene>
<feature type="domain" description="Anaphase-promoting complex subunit 4-like WD40" evidence="6">
    <location>
        <begin position="73"/>
        <end position="173"/>
    </location>
</feature>
<reference evidence="7" key="1">
    <citation type="submission" date="2023-06" db="EMBL/GenBank/DDBJ databases">
        <title>Genomic analysis of the entomopathogenic nematode Steinernema hermaphroditum.</title>
        <authorList>
            <person name="Schwarz E.M."/>
            <person name="Heppert J.K."/>
            <person name="Baniya A."/>
            <person name="Schwartz H.T."/>
            <person name="Tan C.-H."/>
            <person name="Antoshechkin I."/>
            <person name="Sternberg P.W."/>
            <person name="Goodrich-Blair H."/>
            <person name="Dillman A.R."/>
        </authorList>
    </citation>
    <scope>NUCLEOTIDE SEQUENCE</scope>
    <source>
        <strain evidence="7">PS9179</strain>
        <tissue evidence="7">Whole animal</tissue>
    </source>
</reference>
<feature type="region of interest" description="Disordered" evidence="5">
    <location>
        <begin position="1"/>
        <end position="53"/>
    </location>
</feature>
<keyword evidence="1" id="KW-0132">Cell division</keyword>
<dbReference type="Pfam" id="PF12894">
    <property type="entry name" value="ANAPC4_WD40"/>
    <property type="match status" value="1"/>
</dbReference>
<keyword evidence="2" id="KW-0498">Mitosis</keyword>
<keyword evidence="8" id="KW-1185">Reference proteome</keyword>
<evidence type="ECO:0000313" key="8">
    <source>
        <dbReference type="Proteomes" id="UP001175271"/>
    </source>
</evidence>
<dbReference type="GO" id="GO:0070979">
    <property type="term" value="P:protein K11-linked ubiquitination"/>
    <property type="evidence" value="ECO:0007669"/>
    <property type="project" value="TreeGrafter"/>
</dbReference>
<evidence type="ECO:0000256" key="2">
    <source>
        <dbReference type="ARBA" id="ARBA00022776"/>
    </source>
</evidence>
<evidence type="ECO:0000313" key="7">
    <source>
        <dbReference type="EMBL" id="KAK0426540.1"/>
    </source>
</evidence>
<dbReference type="GO" id="GO:0034399">
    <property type="term" value="C:nuclear periphery"/>
    <property type="evidence" value="ECO:0007669"/>
    <property type="project" value="TreeGrafter"/>
</dbReference>
<comment type="caution">
    <text evidence="7">The sequence shown here is derived from an EMBL/GenBank/DDBJ whole genome shotgun (WGS) entry which is preliminary data.</text>
</comment>
<dbReference type="InterPro" id="IPR024789">
    <property type="entry name" value="APC4"/>
</dbReference>
<evidence type="ECO:0000256" key="1">
    <source>
        <dbReference type="ARBA" id="ARBA00022618"/>
    </source>
</evidence>
<keyword evidence="3" id="KW-0833">Ubl conjugation pathway</keyword>
<dbReference type="GO" id="GO:0051301">
    <property type="term" value="P:cell division"/>
    <property type="evidence" value="ECO:0007669"/>
    <property type="project" value="UniProtKB-KW"/>
</dbReference>
<dbReference type="PANTHER" id="PTHR13260">
    <property type="entry name" value="ANAPHASE PROMOTING COMPLEX SUBUNIT 4 APC4"/>
    <property type="match status" value="1"/>
</dbReference>
<organism evidence="7 8">
    <name type="scientific">Steinernema hermaphroditum</name>
    <dbReference type="NCBI Taxonomy" id="289476"/>
    <lineage>
        <taxon>Eukaryota</taxon>
        <taxon>Metazoa</taxon>
        <taxon>Ecdysozoa</taxon>
        <taxon>Nematoda</taxon>
        <taxon>Chromadorea</taxon>
        <taxon>Rhabditida</taxon>
        <taxon>Tylenchina</taxon>
        <taxon>Panagrolaimomorpha</taxon>
        <taxon>Strongyloidoidea</taxon>
        <taxon>Steinernematidae</taxon>
        <taxon>Steinernema</taxon>
    </lineage>
</organism>
<dbReference type="InterPro" id="IPR015943">
    <property type="entry name" value="WD40/YVTN_repeat-like_dom_sf"/>
</dbReference>
<evidence type="ECO:0000256" key="4">
    <source>
        <dbReference type="ARBA" id="ARBA00023306"/>
    </source>
</evidence>
<keyword evidence="4" id="KW-0131">Cell cycle</keyword>
<dbReference type="GO" id="GO:0031145">
    <property type="term" value="P:anaphase-promoting complex-dependent catabolic process"/>
    <property type="evidence" value="ECO:0007669"/>
    <property type="project" value="InterPro"/>
</dbReference>
<sequence length="920" mass="103932">MDSASGSLLMDGVESVASPSSASVAPSSTAAKKPATSTSSEPPVGGEGEEGWRRSSVAKNAKFYTSTHKIDFVEWNPRHTVCAVASDKGEVSVRRVQGKQGWRAELSGEPGLLWSDDAELRKSTTTLLALCWSPDGDVLACSMNSGLVHYLDVESGRIKFTLRVEKPFKMLKWFQLEDLRNVRFADYDHLALCKTPEFNVKGDAQMTREETKELEDLEDFVNQTLPNVLVPTILVGATEDDALVEVFAAGVTPIARFAPNAVDFPSNCTIDPMSFEVKAFHMDPRSRDPQRLWIAYSVVGQTAASGDQKAAFGHFTFLLGYDLRLNDGVYVENVMTLAKRHARLLYAVILLREIYGYMVKDWKVQSSIFQSRLKVGTNTQTGVKGPVVDYCTNLLDVILTGQMSNLVFTFLHDNAKEIKIKEMHKFLDERFSDLIKILSGPLTAAGNIIHYQVVQLLQEFIAFKESDRFLNSFEINIEIGAFPSVPKAPQPTLLDYTKQREFQSAKESAILLGRRIFETKIVSFANRKDLKALVKFLAICPPFLQHLKQPRREEMIRANDTFDAKTLINYIIATFGEYMNLENNEIRAEYDDPLEQVLVKLRCIEGASKENPQLHAMSIQQEAEDPRLDRVDDYFGDTFEKDHVPKELELNAEWTPMWAEHHGISTERYDELKDSYRTLKQSVDLIRKTFVELTDFVGRELRSEQRTFDAVMVEMCNPRGYEKVVLASWEDATEEVPRQRRAEEQLNGESQIAQHIPVEAEKEAIRRGVQNESGDIPRIIFMGKRPTKSEDHGHVCTFVFDKNGKSTPMTNIGMSLNPPESQALQIGVNPWDAQMQKEIVDFEYFKNGMVVGVAKFPERTDHSYLFKQTVFSPRGFVDVEATKNRRIEKVVLSPKANVGIAIVPPFSKNTTSSKFGMFEI</sequence>
<dbReference type="Gene3D" id="2.130.10.10">
    <property type="entry name" value="YVTN repeat-like/Quinoprotein amine dehydrogenase"/>
    <property type="match status" value="1"/>
</dbReference>